<dbReference type="Pfam" id="PF02470">
    <property type="entry name" value="MlaD"/>
    <property type="match status" value="1"/>
</dbReference>
<dbReference type="GO" id="GO:0005576">
    <property type="term" value="C:extracellular region"/>
    <property type="evidence" value="ECO:0007669"/>
    <property type="project" value="TreeGrafter"/>
</dbReference>
<dbReference type="InterPro" id="IPR003399">
    <property type="entry name" value="Mce/MlaD"/>
</dbReference>
<dbReference type="Proteomes" id="UP000093759">
    <property type="component" value="Unassembled WGS sequence"/>
</dbReference>
<dbReference type="EMBL" id="LZMF01000008">
    <property type="protein sequence ID" value="OBK91112.1"/>
    <property type="molecule type" value="Genomic_DNA"/>
</dbReference>
<dbReference type="AlphaFoldDB" id="A0A1A3U8Y8"/>
<evidence type="ECO:0000259" key="2">
    <source>
        <dbReference type="Pfam" id="PF02470"/>
    </source>
</evidence>
<dbReference type="InterPro" id="IPR024516">
    <property type="entry name" value="Mce_C"/>
</dbReference>
<accession>A0A1A3U8Y8</accession>
<name>A0A1A3U8Y8_MYCSD</name>
<gene>
    <name evidence="4" type="ORF">A5648_15485</name>
</gene>
<feature type="domain" description="Mammalian cell entry C-terminal" evidence="3">
    <location>
        <begin position="132"/>
        <end position="356"/>
    </location>
</feature>
<feature type="compositionally biased region" description="Low complexity" evidence="1">
    <location>
        <begin position="453"/>
        <end position="462"/>
    </location>
</feature>
<evidence type="ECO:0000259" key="3">
    <source>
        <dbReference type="Pfam" id="PF11887"/>
    </source>
</evidence>
<organism evidence="4 5">
    <name type="scientific">Mycolicibacter sinensis (strain JDM601)</name>
    <name type="common">Mycobacterium sinense</name>
    <dbReference type="NCBI Taxonomy" id="875328"/>
    <lineage>
        <taxon>Bacteria</taxon>
        <taxon>Bacillati</taxon>
        <taxon>Actinomycetota</taxon>
        <taxon>Actinomycetes</taxon>
        <taxon>Mycobacteriales</taxon>
        <taxon>Mycobacteriaceae</taxon>
        <taxon>Mycolicibacter</taxon>
    </lineage>
</organism>
<proteinExistence type="predicted"/>
<dbReference type="InterPro" id="IPR052336">
    <property type="entry name" value="MlaD_Phospholipid_Transporter"/>
</dbReference>
<evidence type="ECO:0000256" key="1">
    <source>
        <dbReference type="SAM" id="MobiDB-lite"/>
    </source>
</evidence>
<evidence type="ECO:0000313" key="5">
    <source>
        <dbReference type="Proteomes" id="UP000093759"/>
    </source>
</evidence>
<sequence>MPNYFDVDPRSPSDRMMFVVGVCFIVVAALTAAAAIAKSEGTFDNLVRVNVELVNIGDGLPARSDVKFRNVLVGSVSDVTPSRSGRPNVVHVNLKPEYAAGIPNTVTARVVPANLFAVSAVQLVDNGKGTGSLRSGSVVHEDKTLPTVLFQSVLARLRELLAAVAHKPGDNSVGVLAALADATRGRGQQLTDAGHQLNDILAQLNSVVSADGTGFTTLSALTAAADGLRSVSPELFDALDSSIQPMRTIAEKRSQLTNFLSAGLRTTGTLGDAFDHQTDRLIAISTQLTPALGVIADHAGEFHGISTRMQTLANKFYDEIWDHNANLFIAKIVIAFNPTRTYVRADCPRYGALEGPSCHTAPEVPTAPDLMPALGSMGYLPTPGLSENRPNLGTPRNSMPGFPQGPPAPTPPAGVVPPLAPGAAQLPDRPPAPPPDPPQLPAELPSPAPVPVPADVQPQSAVIGGNVGPVGSREEKDQLGRIVGGRATAATELLLGPLARGMTVHVTPDLGGER</sequence>
<feature type="compositionally biased region" description="Pro residues" evidence="1">
    <location>
        <begin position="428"/>
        <end position="452"/>
    </location>
</feature>
<dbReference type="RefSeq" id="WP_065022922.1">
    <property type="nucleotide sequence ID" value="NZ_LZMF01000008.1"/>
</dbReference>
<comment type="caution">
    <text evidence="4">The sequence shown here is derived from an EMBL/GenBank/DDBJ whole genome shotgun (WGS) entry which is preliminary data.</text>
</comment>
<feature type="domain" description="Mce/MlaD" evidence="2">
    <location>
        <begin position="48"/>
        <end position="124"/>
    </location>
</feature>
<protein>
    <submittedName>
        <fullName evidence="4">Mammalian cell entry protein</fullName>
    </submittedName>
</protein>
<dbReference type="PANTHER" id="PTHR33371">
    <property type="entry name" value="INTERMEMBRANE PHOSPHOLIPID TRANSPORT SYSTEM BINDING PROTEIN MLAD-RELATED"/>
    <property type="match status" value="1"/>
</dbReference>
<evidence type="ECO:0000313" key="4">
    <source>
        <dbReference type="EMBL" id="OBK91112.1"/>
    </source>
</evidence>
<feature type="compositionally biased region" description="Polar residues" evidence="1">
    <location>
        <begin position="388"/>
        <end position="397"/>
    </location>
</feature>
<dbReference type="PANTHER" id="PTHR33371:SF19">
    <property type="entry name" value="MCE-FAMILY PROTEIN MCE4A"/>
    <property type="match status" value="1"/>
</dbReference>
<feature type="region of interest" description="Disordered" evidence="1">
    <location>
        <begin position="378"/>
        <end position="475"/>
    </location>
</feature>
<dbReference type="Pfam" id="PF11887">
    <property type="entry name" value="Mce4_CUP1"/>
    <property type="match status" value="1"/>
</dbReference>
<dbReference type="GO" id="GO:0051701">
    <property type="term" value="P:biological process involved in interaction with host"/>
    <property type="evidence" value="ECO:0007669"/>
    <property type="project" value="TreeGrafter"/>
</dbReference>
<reference evidence="5" key="1">
    <citation type="submission" date="2016-06" db="EMBL/GenBank/DDBJ databases">
        <authorList>
            <person name="Sutton G."/>
            <person name="Brinkac L."/>
            <person name="Sanka R."/>
            <person name="Adams M."/>
            <person name="Lau E."/>
            <person name="Garcia-Basteiro A."/>
            <person name="Lopez-Varela E."/>
            <person name="Palencia S."/>
        </authorList>
    </citation>
    <scope>NUCLEOTIDE SEQUENCE [LARGE SCALE GENOMIC DNA]</scope>
    <source>
        <strain evidence="5">1274684.2</strain>
    </source>
</reference>
<feature type="compositionally biased region" description="Pro residues" evidence="1">
    <location>
        <begin position="403"/>
        <end position="420"/>
    </location>
</feature>